<dbReference type="EMBL" id="JAWDEY010000035">
    <property type="protein sequence ID" value="KAK6588098.1"/>
    <property type="molecule type" value="Genomic_DNA"/>
</dbReference>
<keyword evidence="1" id="KW-1133">Transmembrane helix</keyword>
<organism evidence="2 3">
    <name type="scientific">Cryptosporidium xiaoi</name>
    <dbReference type="NCBI Taxonomy" id="659607"/>
    <lineage>
        <taxon>Eukaryota</taxon>
        <taxon>Sar</taxon>
        <taxon>Alveolata</taxon>
        <taxon>Apicomplexa</taxon>
        <taxon>Conoidasida</taxon>
        <taxon>Coccidia</taxon>
        <taxon>Eucoccidiorida</taxon>
        <taxon>Eimeriorina</taxon>
        <taxon>Cryptosporidiidae</taxon>
        <taxon>Cryptosporidium</taxon>
    </lineage>
</organism>
<keyword evidence="1" id="KW-0472">Membrane</keyword>
<protein>
    <submittedName>
        <fullName evidence="2">Uncharacterized protein</fullName>
    </submittedName>
</protein>
<reference evidence="2 3" key="1">
    <citation type="submission" date="2023-10" db="EMBL/GenBank/DDBJ databases">
        <title>Comparative genomics analysis reveals potential genetic determinants of host preference in Cryptosporidium xiaoi.</title>
        <authorList>
            <person name="Xiao L."/>
            <person name="Li J."/>
        </authorList>
    </citation>
    <scope>NUCLEOTIDE SEQUENCE [LARGE SCALE GENOMIC DNA]</scope>
    <source>
        <strain evidence="2 3">52996</strain>
    </source>
</reference>
<accession>A0AAV9XTL5</accession>
<name>A0AAV9XTL5_9CRYT</name>
<keyword evidence="3" id="KW-1185">Reference proteome</keyword>
<dbReference type="AlphaFoldDB" id="A0AAV9XTL5"/>
<evidence type="ECO:0000256" key="1">
    <source>
        <dbReference type="SAM" id="Phobius"/>
    </source>
</evidence>
<feature type="transmembrane region" description="Helical" evidence="1">
    <location>
        <begin position="7"/>
        <end position="27"/>
    </location>
</feature>
<feature type="transmembrane region" description="Helical" evidence="1">
    <location>
        <begin position="47"/>
        <end position="68"/>
    </location>
</feature>
<comment type="caution">
    <text evidence="2">The sequence shown here is derived from an EMBL/GenBank/DDBJ whole genome shotgun (WGS) entry which is preliminary data.</text>
</comment>
<gene>
    <name evidence="2" type="ORF">RS030_7979</name>
</gene>
<sequence length="89" mass="10021">MNIYTLFCAMALFSGSIGTVSLIMGSLYFSNVLILELPSGYRSMDSIALILTGIAYFGLFIYSVLQILKERLWVTKQFPSVEMRPLLKN</sequence>
<keyword evidence="1" id="KW-0812">Transmembrane</keyword>
<evidence type="ECO:0000313" key="2">
    <source>
        <dbReference type="EMBL" id="KAK6588098.1"/>
    </source>
</evidence>
<proteinExistence type="predicted"/>
<dbReference type="Proteomes" id="UP001311799">
    <property type="component" value="Unassembled WGS sequence"/>
</dbReference>
<evidence type="ECO:0000313" key="3">
    <source>
        <dbReference type="Proteomes" id="UP001311799"/>
    </source>
</evidence>